<accession>A0A2M7DKX3</accession>
<protein>
    <recommendedName>
        <fullName evidence="4">DUF4012 domain-containing protein</fullName>
    </recommendedName>
</protein>
<evidence type="ECO:0000313" key="2">
    <source>
        <dbReference type="EMBL" id="PIV50440.1"/>
    </source>
</evidence>
<gene>
    <name evidence="2" type="ORF">COS18_05100</name>
</gene>
<evidence type="ECO:0000256" key="1">
    <source>
        <dbReference type="SAM" id="Phobius"/>
    </source>
</evidence>
<name>A0A2M7DKX3_9BACT</name>
<reference evidence="3" key="1">
    <citation type="submission" date="2017-09" db="EMBL/GenBank/DDBJ databases">
        <title>Depth-based differentiation of microbial function through sediment-hosted aquifers and enrichment of novel symbionts in the deep terrestrial subsurface.</title>
        <authorList>
            <person name="Probst A.J."/>
            <person name="Ladd B."/>
            <person name="Jarett J.K."/>
            <person name="Geller-Mcgrath D.E."/>
            <person name="Sieber C.M.K."/>
            <person name="Emerson J.B."/>
            <person name="Anantharaman K."/>
            <person name="Thomas B.C."/>
            <person name="Malmstrom R."/>
            <person name="Stieglmeier M."/>
            <person name="Klingl A."/>
            <person name="Woyke T."/>
            <person name="Ryan C.M."/>
            <person name="Banfield J.F."/>
        </authorList>
    </citation>
    <scope>NUCLEOTIDE SEQUENCE [LARGE SCALE GENOMIC DNA]</scope>
</reference>
<dbReference type="Proteomes" id="UP000228896">
    <property type="component" value="Unassembled WGS sequence"/>
</dbReference>
<sequence>MLNHKKLNNIYVAEDVRSSRFVVDLKNKLEDEIIKKEEKIKLDFIKNRFYEIFKTGKNNFRIIKAKPGLFFNKFFQAKNGKRPPKPAKNISRANNYSNLIKSGIKKLFIFEFIFFAFKFIGRFLIFFYRFFHKLGWLALFLARFAYFALISLLKPLSVLKHIFSFIPKKKHSYPLPAKNQNKNKILASCRIKLRPKVLSFALVLVILVLPLKALTYYKSFDIAGQGEAIIGAGSLATADFISGINFAKDLDFGSAVQNFNKAGSNFLKAKEETDKINDILFILASIAPNENWRLASESRHILSAGEKASRLADSLSVAINFLLNGDNGNLKEKIARLSDYLHTAIISSSDLRMGLENINSNNIPEDYRDQFILVRNRSVLLDESLLEFEDLLNNLSIFLGNFANKRYLLIFQNNTELRATGGFIGSYALLDFANGKIKNIEVPAGGSYDTEGGLSVLIKAPKPLQLVNPLWYFWDANWWPDWPTSAKKLMWFYDKSGGPTVDGVISFTPNVFADFLDIFGPIDMSEAYGVILTADNLIDNLQKIVEKNNIDQSSFSTSTPPLLSPANSAEIAGQEAIASTDELAAEPPSKITNFPAEINYHKPKKIIGDLLLKLINNPPDIANGNNLVSLINLFGKNVKTKQILFYFTDNELQEKIEKYGWDGRIVHTKWDYLSVINTNIAGQKTDRVIEEEISHQAEIQVDGSIIDSVEIKRAHTGIKNELFTGVRNVDWMRIYVPLGAELIAADGFKKPDDIYFSQPEDFWQNDQDVFDQESSAQIDGASGTNIYTEAGYTVFANWSMVDPGETAIIHLKYKLPFAIVKPEDSANGLIDKLISLAQPDKKQNIPYSLYVQKQSGAKAEKINSRLTLPANMKIIWHYPANQPEINVGPNGWRIEDSLDTDKYWALITELNIF</sequence>
<dbReference type="Pfam" id="PF13196">
    <property type="entry name" value="DUF4012"/>
    <property type="match status" value="1"/>
</dbReference>
<feature type="transmembrane region" description="Helical" evidence="1">
    <location>
        <begin position="197"/>
        <end position="217"/>
    </location>
</feature>
<dbReference type="AlphaFoldDB" id="A0A2M7DKX3"/>
<comment type="caution">
    <text evidence="2">The sequence shown here is derived from an EMBL/GenBank/DDBJ whole genome shotgun (WGS) entry which is preliminary data.</text>
</comment>
<evidence type="ECO:0000313" key="3">
    <source>
        <dbReference type="Proteomes" id="UP000228896"/>
    </source>
</evidence>
<evidence type="ECO:0008006" key="4">
    <source>
        <dbReference type="Google" id="ProtNLM"/>
    </source>
</evidence>
<keyword evidence="1" id="KW-1133">Transmembrane helix</keyword>
<dbReference type="EMBL" id="PETS01000132">
    <property type="protein sequence ID" value="PIV50440.1"/>
    <property type="molecule type" value="Genomic_DNA"/>
</dbReference>
<dbReference type="InterPro" id="IPR025101">
    <property type="entry name" value="DUF4012"/>
</dbReference>
<organism evidence="2 3">
    <name type="scientific">Candidatus Falkowbacteria bacterium CG02_land_8_20_14_3_00_36_14</name>
    <dbReference type="NCBI Taxonomy" id="1974560"/>
    <lineage>
        <taxon>Bacteria</taxon>
        <taxon>Candidatus Falkowiibacteriota</taxon>
    </lineage>
</organism>
<proteinExistence type="predicted"/>
<keyword evidence="1" id="KW-0812">Transmembrane</keyword>
<feature type="transmembrane region" description="Helical" evidence="1">
    <location>
        <begin position="107"/>
        <end position="128"/>
    </location>
</feature>
<feature type="transmembrane region" description="Helical" evidence="1">
    <location>
        <begin position="134"/>
        <end position="153"/>
    </location>
</feature>
<keyword evidence="1" id="KW-0472">Membrane</keyword>